<evidence type="ECO:0000256" key="1">
    <source>
        <dbReference type="SAM" id="Coils"/>
    </source>
</evidence>
<keyword evidence="4" id="KW-1185">Reference proteome</keyword>
<protein>
    <submittedName>
        <fullName evidence="3">Uncharacterized protein</fullName>
    </submittedName>
</protein>
<accession>A0A8J2JE50</accession>
<dbReference type="Proteomes" id="UP000708208">
    <property type="component" value="Unassembled WGS sequence"/>
</dbReference>
<reference evidence="3" key="1">
    <citation type="submission" date="2021-06" db="EMBL/GenBank/DDBJ databases">
        <authorList>
            <person name="Hodson N. C."/>
            <person name="Mongue J. A."/>
            <person name="Jaron S. K."/>
        </authorList>
    </citation>
    <scope>NUCLEOTIDE SEQUENCE</scope>
</reference>
<feature type="coiled-coil region" evidence="1">
    <location>
        <begin position="171"/>
        <end position="198"/>
    </location>
</feature>
<sequence>MMKKFVTFRHQSLETPESKGSRISSETPETPHVYLFSPLGSNSSPDVYQNGSVNGSERTEGHEMSLCLLDKQAEITSLRHKIQCMESYESDLVEELKILQEENDSLQKKINEMKKLEESSDSFVIQSCSSPIAFDYSYGSEWDSRLSEELSKSKVNLSILEDRNFELAQARDEAVTKAQKKDEVLKEMREELKLLQQELWE</sequence>
<feature type="region of interest" description="Disordered" evidence="2">
    <location>
        <begin position="1"/>
        <end position="33"/>
    </location>
</feature>
<gene>
    <name evidence="3" type="ORF">AFUS01_LOCUS5686</name>
</gene>
<proteinExistence type="predicted"/>
<evidence type="ECO:0000313" key="3">
    <source>
        <dbReference type="EMBL" id="CAG7716157.1"/>
    </source>
</evidence>
<keyword evidence="1" id="KW-0175">Coiled coil</keyword>
<dbReference type="AlphaFoldDB" id="A0A8J2JE50"/>
<evidence type="ECO:0000256" key="2">
    <source>
        <dbReference type="SAM" id="MobiDB-lite"/>
    </source>
</evidence>
<comment type="caution">
    <text evidence="3">The sequence shown here is derived from an EMBL/GenBank/DDBJ whole genome shotgun (WGS) entry which is preliminary data.</text>
</comment>
<name>A0A8J2JE50_9HEXA</name>
<organism evidence="3 4">
    <name type="scientific">Allacma fusca</name>
    <dbReference type="NCBI Taxonomy" id="39272"/>
    <lineage>
        <taxon>Eukaryota</taxon>
        <taxon>Metazoa</taxon>
        <taxon>Ecdysozoa</taxon>
        <taxon>Arthropoda</taxon>
        <taxon>Hexapoda</taxon>
        <taxon>Collembola</taxon>
        <taxon>Symphypleona</taxon>
        <taxon>Sminthuridae</taxon>
        <taxon>Allacma</taxon>
    </lineage>
</organism>
<feature type="non-terminal residue" evidence="3">
    <location>
        <position position="1"/>
    </location>
</feature>
<feature type="coiled-coil region" evidence="1">
    <location>
        <begin position="89"/>
        <end position="119"/>
    </location>
</feature>
<evidence type="ECO:0000313" key="4">
    <source>
        <dbReference type="Proteomes" id="UP000708208"/>
    </source>
</evidence>
<dbReference type="EMBL" id="CAJVCH010036284">
    <property type="protein sequence ID" value="CAG7716157.1"/>
    <property type="molecule type" value="Genomic_DNA"/>
</dbReference>